<evidence type="ECO:0000313" key="4">
    <source>
        <dbReference type="Proteomes" id="UP000188600"/>
    </source>
</evidence>
<feature type="domain" description="Serine aminopeptidase S33" evidence="1">
    <location>
        <begin position="23"/>
        <end position="284"/>
    </location>
</feature>
<dbReference type="EMBL" id="MSPR01000005">
    <property type="protein sequence ID" value="ONK30231.1"/>
    <property type="molecule type" value="Genomic_DNA"/>
</dbReference>
<name>A0AB36JN80_9STRE</name>
<proteinExistence type="predicted"/>
<dbReference type="EMBL" id="MSPT01000005">
    <property type="protein sequence ID" value="ONK28318.1"/>
    <property type="molecule type" value="Genomic_DNA"/>
</dbReference>
<dbReference type="RefSeq" id="WP_076995798.1">
    <property type="nucleotide sequence ID" value="NZ_MSPR01000005.1"/>
</dbReference>
<dbReference type="InterPro" id="IPR051044">
    <property type="entry name" value="MAG_DAG_Lipase"/>
</dbReference>
<comment type="caution">
    <text evidence="2">The sequence shown here is derived from an EMBL/GenBank/DDBJ whole genome shotgun (WGS) entry which is preliminary data.</text>
</comment>
<dbReference type="Proteomes" id="UP000188946">
    <property type="component" value="Unassembled WGS sequence"/>
</dbReference>
<organism evidence="2 4">
    <name type="scientific">Streptococcus azizii</name>
    <dbReference type="NCBI Taxonomy" id="1579424"/>
    <lineage>
        <taxon>Bacteria</taxon>
        <taxon>Bacillati</taxon>
        <taxon>Bacillota</taxon>
        <taxon>Bacilli</taxon>
        <taxon>Lactobacillales</taxon>
        <taxon>Streptococcaceae</taxon>
        <taxon>Streptococcus</taxon>
    </lineage>
</organism>
<evidence type="ECO:0000313" key="5">
    <source>
        <dbReference type="Proteomes" id="UP000188946"/>
    </source>
</evidence>
<dbReference type="Gene3D" id="3.40.50.1820">
    <property type="entry name" value="alpha/beta hydrolase"/>
    <property type="match status" value="1"/>
</dbReference>
<dbReference type="SUPFAM" id="SSF53474">
    <property type="entry name" value="alpha/beta-Hydrolases"/>
    <property type="match status" value="1"/>
</dbReference>
<protein>
    <recommendedName>
        <fullName evidence="1">Serine aminopeptidase S33 domain-containing protein</fullName>
    </recommendedName>
</protein>
<reference evidence="4 5" key="1">
    <citation type="submission" date="2016-12" db="EMBL/GenBank/DDBJ databases">
        <authorList>
            <person name="Gulvik C.A."/>
        </authorList>
    </citation>
    <scope>NUCLEOTIDE SEQUENCE [LARGE SCALE GENOMIC DNA]</scope>
    <source>
        <strain evidence="3 5">12-5202</strain>
        <strain evidence="2 4">12-5291</strain>
    </source>
</reference>
<dbReference type="InterPro" id="IPR029058">
    <property type="entry name" value="AB_hydrolase_fold"/>
</dbReference>
<dbReference type="InterPro" id="IPR022742">
    <property type="entry name" value="Hydrolase_4"/>
</dbReference>
<evidence type="ECO:0000259" key="1">
    <source>
        <dbReference type="Pfam" id="PF12146"/>
    </source>
</evidence>
<dbReference type="Proteomes" id="UP000188600">
    <property type="component" value="Unassembled WGS sequence"/>
</dbReference>
<dbReference type="PANTHER" id="PTHR11614">
    <property type="entry name" value="PHOSPHOLIPASE-RELATED"/>
    <property type="match status" value="1"/>
</dbReference>
<dbReference type="Pfam" id="PF12146">
    <property type="entry name" value="Hydrolase_4"/>
    <property type="match status" value="1"/>
</dbReference>
<accession>A0AB36JN80</accession>
<evidence type="ECO:0000313" key="2">
    <source>
        <dbReference type="EMBL" id="ONK28318.1"/>
    </source>
</evidence>
<sequence>MTTVTRWYFGPRQTCAILWAVDEPKAIVQIVHGMMEQMERYDAFARYLNQAGYAVIGHDHVGHGQTVRKQEEYGVFPDDWHTLMEDVHGLQGEIRKRYPDVPLVLMGHSMGSYITRLYLAEYGDGVKASILMGTGQEPLFKTRAGISLVKLLTRFYGPLHRSKLVESMSTGRFNQHFAPTKTSADWLTRDGNEVEKYVTNPHHQFRPTLSMYRSLFTFANYAAQVKWIDRIPKELPLLLLSGQEDPVGACGKGVQCFYDLLQKVGCSQVSLILYPEARHEILNEWNKEEVMQDIVSWLNGALKERPSAKSNLDRK</sequence>
<evidence type="ECO:0000313" key="3">
    <source>
        <dbReference type="EMBL" id="ONK30231.1"/>
    </source>
</evidence>
<keyword evidence="5" id="KW-1185">Reference proteome</keyword>
<dbReference type="AlphaFoldDB" id="A0AB36JN80"/>
<gene>
    <name evidence="3" type="ORF">BVE84_04015</name>
    <name evidence="2" type="ORF">BVE86_02910</name>
</gene>